<reference evidence="2" key="1">
    <citation type="submission" date="2021-01" db="EMBL/GenBank/DDBJ databases">
        <title>Whole genome shotgun sequence of Planobispora rosea NBRC 15558.</title>
        <authorList>
            <person name="Komaki H."/>
            <person name="Tamura T."/>
        </authorList>
    </citation>
    <scope>NUCLEOTIDE SEQUENCE</scope>
    <source>
        <strain evidence="2">NBRC 15558</strain>
    </source>
</reference>
<sequence length="70" mass="7701">MSSPQGVTNPSLDWRISSRCNGGGCVQVAFADNMIVVRDSKHPDNGMLRYSHSEWLAFTRAVKQGAYDLA</sequence>
<feature type="domain" description="DUF397" evidence="1">
    <location>
        <begin position="13"/>
        <end position="63"/>
    </location>
</feature>
<dbReference type="OrthoDB" id="3542324at2"/>
<dbReference type="InterPro" id="IPR007278">
    <property type="entry name" value="DUF397"/>
</dbReference>
<organism evidence="2 3">
    <name type="scientific">Planobispora rosea</name>
    <dbReference type="NCBI Taxonomy" id="35762"/>
    <lineage>
        <taxon>Bacteria</taxon>
        <taxon>Bacillati</taxon>
        <taxon>Actinomycetota</taxon>
        <taxon>Actinomycetes</taxon>
        <taxon>Streptosporangiales</taxon>
        <taxon>Streptosporangiaceae</taxon>
        <taxon>Planobispora</taxon>
    </lineage>
</organism>
<comment type="caution">
    <text evidence="2">The sequence shown here is derived from an EMBL/GenBank/DDBJ whole genome shotgun (WGS) entry which is preliminary data.</text>
</comment>
<gene>
    <name evidence="2" type="ORF">Pro02_23180</name>
</gene>
<dbReference type="EMBL" id="BOOI01000019">
    <property type="protein sequence ID" value="GIH83910.1"/>
    <property type="molecule type" value="Genomic_DNA"/>
</dbReference>
<evidence type="ECO:0000313" key="2">
    <source>
        <dbReference type="EMBL" id="GIH83910.1"/>
    </source>
</evidence>
<dbReference type="Proteomes" id="UP000655044">
    <property type="component" value="Unassembled WGS sequence"/>
</dbReference>
<evidence type="ECO:0000313" key="3">
    <source>
        <dbReference type="Proteomes" id="UP000655044"/>
    </source>
</evidence>
<accession>A0A8J3RZ11</accession>
<dbReference type="RefSeq" id="WP_068921577.1">
    <property type="nucleotide sequence ID" value="NZ_BMQP01000007.1"/>
</dbReference>
<name>A0A8J3RZ11_PLARO</name>
<proteinExistence type="predicted"/>
<keyword evidence="3" id="KW-1185">Reference proteome</keyword>
<evidence type="ECO:0000259" key="1">
    <source>
        <dbReference type="Pfam" id="PF04149"/>
    </source>
</evidence>
<dbReference type="AlphaFoldDB" id="A0A8J3RZ11"/>
<dbReference type="Pfam" id="PF04149">
    <property type="entry name" value="DUF397"/>
    <property type="match status" value="1"/>
</dbReference>
<protein>
    <recommendedName>
        <fullName evidence="1">DUF397 domain-containing protein</fullName>
    </recommendedName>
</protein>